<dbReference type="InterPro" id="IPR047817">
    <property type="entry name" value="ABC2_TM_bact-type"/>
</dbReference>
<feature type="domain" description="ABC transmembrane type-2" evidence="7">
    <location>
        <begin position="75"/>
        <end position="308"/>
    </location>
</feature>
<comment type="similarity">
    <text evidence="2">Belongs to the ABC-2 integral membrane protein family.</text>
</comment>
<dbReference type="Proteomes" id="UP001251870">
    <property type="component" value="Unassembled WGS sequence"/>
</dbReference>
<dbReference type="EMBL" id="JAVKGR010000008">
    <property type="protein sequence ID" value="MDR8019572.1"/>
    <property type="molecule type" value="Genomic_DNA"/>
</dbReference>
<evidence type="ECO:0000256" key="3">
    <source>
        <dbReference type="ARBA" id="ARBA00022448"/>
    </source>
</evidence>
<dbReference type="PANTHER" id="PTHR30413">
    <property type="entry name" value="INNER MEMBRANE TRANSPORT PERMEASE"/>
    <property type="match status" value="1"/>
</dbReference>
<evidence type="ECO:0000259" key="7">
    <source>
        <dbReference type="PROSITE" id="PS51012"/>
    </source>
</evidence>
<reference evidence="8 9" key="1">
    <citation type="submission" date="2023-09" db="EMBL/GenBank/DDBJ databases">
        <title>Description of three actinobacteria isolated from air of manufacturing shop in a pharmaceutical factory.</title>
        <authorList>
            <person name="Zhang D.-F."/>
        </authorList>
    </citation>
    <scope>NUCLEOTIDE SEQUENCE [LARGE SCALE GENOMIC DNA]</scope>
    <source>
        <strain evidence="8 9">LY-0111</strain>
    </source>
</reference>
<accession>A0ABU2DSU5</accession>
<organism evidence="8 9">
    <name type="scientific">Nesterenkonia aerolata</name>
    <dbReference type="NCBI Taxonomy" id="3074079"/>
    <lineage>
        <taxon>Bacteria</taxon>
        <taxon>Bacillati</taxon>
        <taxon>Actinomycetota</taxon>
        <taxon>Actinomycetes</taxon>
        <taxon>Micrococcales</taxon>
        <taxon>Micrococcaceae</taxon>
        <taxon>Nesterenkonia</taxon>
    </lineage>
</organism>
<evidence type="ECO:0000256" key="6">
    <source>
        <dbReference type="SAM" id="Phobius"/>
    </source>
</evidence>
<protein>
    <submittedName>
        <fullName evidence="8">ABC transporter permease</fullName>
    </submittedName>
</protein>
<proteinExistence type="inferred from homology"/>
<feature type="transmembrane region" description="Helical" evidence="6">
    <location>
        <begin position="229"/>
        <end position="246"/>
    </location>
</feature>
<gene>
    <name evidence="8" type="ORF">RIL96_08350</name>
</gene>
<evidence type="ECO:0000256" key="4">
    <source>
        <dbReference type="ARBA" id="ARBA00022519"/>
    </source>
</evidence>
<feature type="transmembrane region" description="Helical" evidence="6">
    <location>
        <begin position="197"/>
        <end position="217"/>
    </location>
</feature>
<comment type="subcellular location">
    <subcellularLocation>
        <location evidence="1">Cell inner membrane</location>
        <topology evidence="1">Multi-pass membrane protein</topology>
    </subcellularLocation>
</comment>
<feature type="transmembrane region" description="Helical" evidence="6">
    <location>
        <begin position="105"/>
        <end position="122"/>
    </location>
</feature>
<dbReference type="PROSITE" id="PS51012">
    <property type="entry name" value="ABC_TM2"/>
    <property type="match status" value="1"/>
</dbReference>
<keyword evidence="6" id="KW-1133">Transmembrane helix</keyword>
<feature type="transmembrane region" description="Helical" evidence="6">
    <location>
        <begin position="78"/>
        <end position="99"/>
    </location>
</feature>
<keyword evidence="6" id="KW-0472">Membrane</keyword>
<dbReference type="RefSeq" id="WP_310548558.1">
    <property type="nucleotide sequence ID" value="NZ_JAVKGR010000008.1"/>
</dbReference>
<feature type="transmembrane region" description="Helical" evidence="6">
    <location>
        <begin position="159"/>
        <end position="177"/>
    </location>
</feature>
<evidence type="ECO:0000256" key="1">
    <source>
        <dbReference type="ARBA" id="ARBA00004429"/>
    </source>
</evidence>
<keyword evidence="9" id="KW-1185">Reference proteome</keyword>
<keyword evidence="6" id="KW-0812">Transmembrane</keyword>
<evidence type="ECO:0000256" key="2">
    <source>
        <dbReference type="ARBA" id="ARBA00007783"/>
    </source>
</evidence>
<feature type="transmembrane region" description="Helical" evidence="6">
    <location>
        <begin position="287"/>
        <end position="306"/>
    </location>
</feature>
<keyword evidence="4" id="KW-1003">Cell membrane</keyword>
<sequence length="316" mass="35735">MAGPQRSRSRQQTASSLAPDLRPAPRSLTLDGEALIRVGARPNLWHYLKQVWAFRHFIFYDSHTRVATSNSSDALGRVWMIMNPLLLGFAFFMVFGIILQTSRGIDHFIGYLIIGVFMFRYATSAITSGATSIVNNQNVVHAFNFPRACLPLATNFRELYANIITFVVMFVLVLALGDLPIGGAASSPMVLNWKWLFFFPVVGLLILMNVGLSLLLARAVNAYTDVKHLVSFGTRIWFYASCVFFAPSRWEEVPYAQPFLDFNPMFCALDIVRQSWLYDSFADPMRWYVLAGWAVGALLVGIVVFWQAEESYGRER</sequence>
<keyword evidence="4" id="KW-0997">Cell inner membrane</keyword>
<name>A0ABU2DSU5_9MICC</name>
<keyword evidence="3" id="KW-0813">Transport</keyword>
<evidence type="ECO:0000256" key="5">
    <source>
        <dbReference type="SAM" id="MobiDB-lite"/>
    </source>
</evidence>
<evidence type="ECO:0000313" key="9">
    <source>
        <dbReference type="Proteomes" id="UP001251870"/>
    </source>
</evidence>
<feature type="region of interest" description="Disordered" evidence="5">
    <location>
        <begin position="1"/>
        <end position="25"/>
    </location>
</feature>
<evidence type="ECO:0000313" key="8">
    <source>
        <dbReference type="EMBL" id="MDR8019572.1"/>
    </source>
</evidence>
<comment type="caution">
    <text evidence="8">The sequence shown here is derived from an EMBL/GenBank/DDBJ whole genome shotgun (WGS) entry which is preliminary data.</text>
</comment>
<dbReference type="PANTHER" id="PTHR30413:SF8">
    <property type="entry name" value="TRANSPORT PERMEASE PROTEIN"/>
    <property type="match status" value="1"/>
</dbReference>